<sequence length="127" mass="14356">DEHYETFTSKAAEGRGVQVEAIKNVASGRVWTGTQAKGNGLVDVLGGFNDAVKIAAEKAGIANDYKVRYYPKKKDFLEDLMTRLSDNAEAKAMKSELGEFYPWFTQFKKIQQYQGEQARMPFELQIH</sequence>
<dbReference type="InterPro" id="IPR029045">
    <property type="entry name" value="ClpP/crotonase-like_dom_sf"/>
</dbReference>
<dbReference type="PANTHER" id="PTHR33209:SF1">
    <property type="entry name" value="PEPTIDASE S49 DOMAIN-CONTAINING PROTEIN"/>
    <property type="match status" value="1"/>
</dbReference>
<dbReference type="Proteomes" id="UP000772618">
    <property type="component" value="Unassembled WGS sequence"/>
</dbReference>
<name>A0ABS5VZP8_9BACT</name>
<feature type="domain" description="Peptidase S49" evidence="5">
    <location>
        <begin position="1"/>
        <end position="61"/>
    </location>
</feature>
<dbReference type="PANTHER" id="PTHR33209">
    <property type="entry name" value="PROTEASE 4"/>
    <property type="match status" value="1"/>
</dbReference>
<evidence type="ECO:0000259" key="5">
    <source>
        <dbReference type="Pfam" id="PF01343"/>
    </source>
</evidence>
<protein>
    <submittedName>
        <fullName evidence="6">S49 family peptidase</fullName>
    </submittedName>
</protein>
<evidence type="ECO:0000256" key="1">
    <source>
        <dbReference type="ARBA" id="ARBA00008683"/>
    </source>
</evidence>
<dbReference type="EMBL" id="JAHESD010000150">
    <property type="protein sequence ID" value="MBT1706553.1"/>
    <property type="molecule type" value="Genomic_DNA"/>
</dbReference>
<evidence type="ECO:0000256" key="2">
    <source>
        <dbReference type="ARBA" id="ARBA00022670"/>
    </source>
</evidence>
<comment type="similarity">
    <text evidence="1">Belongs to the peptidase S49 family.</text>
</comment>
<feature type="non-terminal residue" evidence="6">
    <location>
        <position position="1"/>
    </location>
</feature>
<dbReference type="RefSeq" id="WP_254157992.1">
    <property type="nucleotide sequence ID" value="NZ_JAHESD010000150.1"/>
</dbReference>
<gene>
    <name evidence="6" type="ORF">KK060_24985</name>
</gene>
<dbReference type="Pfam" id="PF01343">
    <property type="entry name" value="Peptidase_S49"/>
    <property type="match status" value="1"/>
</dbReference>
<keyword evidence="7" id="KW-1185">Reference proteome</keyword>
<evidence type="ECO:0000313" key="7">
    <source>
        <dbReference type="Proteomes" id="UP000772618"/>
    </source>
</evidence>
<evidence type="ECO:0000256" key="3">
    <source>
        <dbReference type="ARBA" id="ARBA00022801"/>
    </source>
</evidence>
<keyword evidence="3" id="KW-0378">Hydrolase</keyword>
<evidence type="ECO:0000313" key="6">
    <source>
        <dbReference type="EMBL" id="MBT1706553.1"/>
    </source>
</evidence>
<keyword evidence="2" id="KW-0645">Protease</keyword>
<organism evidence="6 7">
    <name type="scientific">Chryseosolibacter indicus</name>
    <dbReference type="NCBI Taxonomy" id="2782351"/>
    <lineage>
        <taxon>Bacteria</taxon>
        <taxon>Pseudomonadati</taxon>
        <taxon>Bacteroidota</taxon>
        <taxon>Cytophagia</taxon>
        <taxon>Cytophagales</taxon>
        <taxon>Chryseotaleaceae</taxon>
        <taxon>Chryseosolibacter</taxon>
    </lineage>
</organism>
<evidence type="ECO:0000256" key="4">
    <source>
        <dbReference type="ARBA" id="ARBA00022825"/>
    </source>
</evidence>
<keyword evidence="4" id="KW-0720">Serine protease</keyword>
<comment type="caution">
    <text evidence="6">The sequence shown here is derived from an EMBL/GenBank/DDBJ whole genome shotgun (WGS) entry which is preliminary data.</text>
</comment>
<accession>A0ABS5VZP8</accession>
<dbReference type="SUPFAM" id="SSF52096">
    <property type="entry name" value="ClpP/crotonase"/>
    <property type="match status" value="1"/>
</dbReference>
<proteinExistence type="inferred from homology"/>
<reference evidence="6 7" key="1">
    <citation type="submission" date="2021-05" db="EMBL/GenBank/DDBJ databases">
        <title>A Polyphasic approach of four new species of the genus Ohtaekwangia: Ohtaekwangia histidinii sp. nov., Ohtaekwangia cretensis sp. nov., Ohtaekwangia indiensis sp. nov., Ohtaekwangia reichenbachii sp. nov. from diverse environment.</title>
        <authorList>
            <person name="Octaviana S."/>
        </authorList>
    </citation>
    <scope>NUCLEOTIDE SEQUENCE [LARGE SCALE GENOMIC DNA]</scope>
    <source>
        <strain evidence="6 7">PWU20</strain>
    </source>
</reference>
<dbReference type="Gene3D" id="3.90.226.10">
    <property type="entry name" value="2-enoyl-CoA Hydratase, Chain A, domain 1"/>
    <property type="match status" value="1"/>
</dbReference>
<dbReference type="InterPro" id="IPR002142">
    <property type="entry name" value="Peptidase_S49"/>
</dbReference>